<keyword evidence="1" id="KW-0479">Metal-binding</keyword>
<comment type="similarity">
    <text evidence="4">Belongs to the cyclic nucleotide phosphodiesterase class-III family.</text>
</comment>
<dbReference type="Proteomes" id="UP000183974">
    <property type="component" value="Unassembled WGS sequence"/>
</dbReference>
<evidence type="ECO:0000256" key="1">
    <source>
        <dbReference type="ARBA" id="ARBA00022723"/>
    </source>
</evidence>
<protein>
    <submittedName>
        <fullName evidence="6">Calcineurin-like phosphoesterase</fullName>
    </submittedName>
</protein>
<evidence type="ECO:0000313" key="6">
    <source>
        <dbReference type="EMBL" id="SHL67548.1"/>
    </source>
</evidence>
<dbReference type="PANTHER" id="PTHR42988:SF2">
    <property type="entry name" value="CYCLIC NUCLEOTIDE PHOSPHODIESTERASE CBUA0032-RELATED"/>
    <property type="match status" value="1"/>
</dbReference>
<dbReference type="RefSeq" id="WP_073034623.1">
    <property type="nucleotide sequence ID" value="NZ_BMLR01000004.1"/>
</dbReference>
<gene>
    <name evidence="6" type="ORF">SAMN05444398_104270</name>
</gene>
<evidence type="ECO:0000259" key="5">
    <source>
        <dbReference type="Pfam" id="PF00149"/>
    </source>
</evidence>
<dbReference type="OrthoDB" id="651281at2"/>
<dbReference type="Gene3D" id="3.60.21.10">
    <property type="match status" value="1"/>
</dbReference>
<dbReference type="Pfam" id="PF00149">
    <property type="entry name" value="Metallophos"/>
    <property type="match status" value="1"/>
</dbReference>
<evidence type="ECO:0000256" key="3">
    <source>
        <dbReference type="ARBA" id="ARBA00023004"/>
    </source>
</evidence>
<proteinExistence type="inferred from homology"/>
<dbReference type="SUPFAM" id="SSF56300">
    <property type="entry name" value="Metallo-dependent phosphatases"/>
    <property type="match status" value="1"/>
</dbReference>
<dbReference type="AlphaFoldDB" id="A0A1M7CJW7"/>
<organism evidence="6 7">
    <name type="scientific">Roseovarius pacificus</name>
    <dbReference type="NCBI Taxonomy" id="337701"/>
    <lineage>
        <taxon>Bacteria</taxon>
        <taxon>Pseudomonadati</taxon>
        <taxon>Pseudomonadota</taxon>
        <taxon>Alphaproteobacteria</taxon>
        <taxon>Rhodobacterales</taxon>
        <taxon>Roseobacteraceae</taxon>
        <taxon>Roseovarius</taxon>
    </lineage>
</organism>
<keyword evidence="7" id="KW-1185">Reference proteome</keyword>
<dbReference type="STRING" id="337701.SAMN05444398_104270"/>
<evidence type="ECO:0000256" key="2">
    <source>
        <dbReference type="ARBA" id="ARBA00022801"/>
    </source>
</evidence>
<dbReference type="PANTHER" id="PTHR42988">
    <property type="entry name" value="PHOSPHOHYDROLASE"/>
    <property type="match status" value="1"/>
</dbReference>
<evidence type="ECO:0000313" key="7">
    <source>
        <dbReference type="Proteomes" id="UP000183974"/>
    </source>
</evidence>
<name>A0A1M7CJW7_9RHOB</name>
<dbReference type="EMBL" id="FRBR01000004">
    <property type="protein sequence ID" value="SHL67548.1"/>
    <property type="molecule type" value="Genomic_DNA"/>
</dbReference>
<reference evidence="6 7" key="1">
    <citation type="submission" date="2016-11" db="EMBL/GenBank/DDBJ databases">
        <authorList>
            <person name="Jaros S."/>
            <person name="Januszkiewicz K."/>
            <person name="Wedrychowicz H."/>
        </authorList>
    </citation>
    <scope>NUCLEOTIDE SEQUENCE [LARGE SCALE GENOMIC DNA]</scope>
    <source>
        <strain evidence="6 7">DSM 29589</strain>
    </source>
</reference>
<sequence length="276" mass="30225">MKIIHISDIHLTVPGEEMGGLDPHARFDRALRHILADHADAARIVITGDLAHWGEPAAYEALRDALDGLPIPVRLMIGNHDNRANFRAVFADHPTDENGFVNHAETIGGTRFLYLDSTGERTHAGHFCAARRNWLATELAGCDRARLFLHHNPMLLGLPAEDRIAIVPEDRPGFAALLAEYGAKIDYLHFGHVHAPIHGCYQGVQFASVPSTGNQSIPDLAEPRYLKSAALNPAYCVVLIEGGSTIIHQVPFDWDGPVTLSGTGWDDWAKPHEAAE</sequence>
<dbReference type="InterPro" id="IPR050884">
    <property type="entry name" value="CNP_phosphodiesterase-III"/>
</dbReference>
<feature type="domain" description="Calcineurin-like phosphoesterase" evidence="5">
    <location>
        <begin position="1"/>
        <end position="196"/>
    </location>
</feature>
<evidence type="ECO:0000256" key="4">
    <source>
        <dbReference type="ARBA" id="ARBA00025742"/>
    </source>
</evidence>
<dbReference type="InterPro" id="IPR004843">
    <property type="entry name" value="Calcineurin-like_PHP"/>
</dbReference>
<keyword evidence="2" id="KW-0378">Hydrolase</keyword>
<dbReference type="GO" id="GO:0046872">
    <property type="term" value="F:metal ion binding"/>
    <property type="evidence" value="ECO:0007669"/>
    <property type="project" value="UniProtKB-KW"/>
</dbReference>
<accession>A0A1M7CJW7</accession>
<dbReference type="InterPro" id="IPR029052">
    <property type="entry name" value="Metallo-depent_PP-like"/>
</dbReference>
<dbReference type="GO" id="GO:0016787">
    <property type="term" value="F:hydrolase activity"/>
    <property type="evidence" value="ECO:0007669"/>
    <property type="project" value="UniProtKB-KW"/>
</dbReference>
<keyword evidence="3" id="KW-0408">Iron</keyword>